<reference evidence="1" key="1">
    <citation type="submission" date="2014-11" db="EMBL/GenBank/DDBJ databases">
        <authorList>
            <person name="Amaro Gonzalez C."/>
        </authorList>
    </citation>
    <scope>NUCLEOTIDE SEQUENCE</scope>
</reference>
<accession>A0A0E9UE97</accession>
<organism evidence="1">
    <name type="scientific">Anguilla anguilla</name>
    <name type="common">European freshwater eel</name>
    <name type="synonym">Muraena anguilla</name>
    <dbReference type="NCBI Taxonomy" id="7936"/>
    <lineage>
        <taxon>Eukaryota</taxon>
        <taxon>Metazoa</taxon>
        <taxon>Chordata</taxon>
        <taxon>Craniata</taxon>
        <taxon>Vertebrata</taxon>
        <taxon>Euteleostomi</taxon>
        <taxon>Actinopterygii</taxon>
        <taxon>Neopterygii</taxon>
        <taxon>Teleostei</taxon>
        <taxon>Anguilliformes</taxon>
        <taxon>Anguillidae</taxon>
        <taxon>Anguilla</taxon>
    </lineage>
</organism>
<dbReference type="EMBL" id="GBXM01044470">
    <property type="protein sequence ID" value="JAH64107.1"/>
    <property type="molecule type" value="Transcribed_RNA"/>
</dbReference>
<name>A0A0E9UE97_ANGAN</name>
<reference evidence="1" key="2">
    <citation type="journal article" date="2015" name="Fish Shellfish Immunol.">
        <title>Early steps in the European eel (Anguilla anguilla)-Vibrio vulnificus interaction in the gills: Role of the RtxA13 toxin.</title>
        <authorList>
            <person name="Callol A."/>
            <person name="Pajuelo D."/>
            <person name="Ebbesson L."/>
            <person name="Teles M."/>
            <person name="MacKenzie S."/>
            <person name="Amaro C."/>
        </authorList>
    </citation>
    <scope>NUCLEOTIDE SEQUENCE</scope>
</reference>
<protein>
    <submittedName>
        <fullName evidence="1">Uncharacterized protein</fullName>
    </submittedName>
</protein>
<proteinExistence type="predicted"/>
<sequence length="52" mass="6074">MSASVKETPPSGIYTAQKNSLKQKWCSTLHVNHHNFQHDLRVYLQILLFHII</sequence>
<evidence type="ECO:0000313" key="1">
    <source>
        <dbReference type="EMBL" id="JAH64107.1"/>
    </source>
</evidence>
<dbReference type="AlphaFoldDB" id="A0A0E9UE97"/>